<dbReference type="RefSeq" id="WP_197350235.1">
    <property type="nucleotide sequence ID" value="NZ_CP048882.1"/>
</dbReference>
<keyword evidence="3" id="KW-1185">Reference proteome</keyword>
<organism evidence="2 3">
    <name type="scientific">Streptomyces bathyalis</name>
    <dbReference type="NCBI Taxonomy" id="2710756"/>
    <lineage>
        <taxon>Bacteria</taxon>
        <taxon>Bacillati</taxon>
        <taxon>Actinomycetota</taxon>
        <taxon>Actinomycetes</taxon>
        <taxon>Kitasatosporales</taxon>
        <taxon>Streptomycetaceae</taxon>
        <taxon>Streptomyces</taxon>
    </lineage>
</organism>
<gene>
    <name evidence="2" type="ORF">G4Z16_08555</name>
</gene>
<feature type="transmembrane region" description="Helical" evidence="1">
    <location>
        <begin position="64"/>
        <end position="84"/>
    </location>
</feature>
<feature type="transmembrane region" description="Helical" evidence="1">
    <location>
        <begin position="90"/>
        <end position="109"/>
    </location>
</feature>
<dbReference type="EMBL" id="CP048882">
    <property type="protein sequence ID" value="QPP06440.1"/>
    <property type="molecule type" value="Genomic_DNA"/>
</dbReference>
<name>A0A7T1T4Y8_9ACTN</name>
<keyword evidence="1" id="KW-1133">Transmembrane helix</keyword>
<keyword evidence="1" id="KW-0472">Membrane</keyword>
<proteinExistence type="predicted"/>
<evidence type="ECO:0000256" key="1">
    <source>
        <dbReference type="SAM" id="Phobius"/>
    </source>
</evidence>
<keyword evidence="1" id="KW-0812">Transmembrane</keyword>
<dbReference type="KEGG" id="sbat:G4Z16_08555"/>
<dbReference type="AlphaFoldDB" id="A0A7T1T4Y8"/>
<protein>
    <submittedName>
        <fullName evidence="2">Uncharacterized protein</fullName>
    </submittedName>
</protein>
<accession>A0A7T1T4Y8</accession>
<sequence>MPWETPYEEMERLEGERRRLELQLAATPESERDRRAHLREWADRRTAEIDKLCDRRPLDRWDRLALGTSGVLCAAGSFAVGTFWERIALSALALLILDSLRTGLLVHLARRVTRRLTRRTHRDKVRRGEL</sequence>
<evidence type="ECO:0000313" key="3">
    <source>
        <dbReference type="Proteomes" id="UP000595046"/>
    </source>
</evidence>
<dbReference type="Proteomes" id="UP000595046">
    <property type="component" value="Chromosome"/>
</dbReference>
<evidence type="ECO:0000313" key="2">
    <source>
        <dbReference type="EMBL" id="QPP06440.1"/>
    </source>
</evidence>
<reference evidence="3" key="1">
    <citation type="submission" date="2020-02" db="EMBL/GenBank/DDBJ databases">
        <title>Streptomyces sp. ASO4wet.</title>
        <authorList>
            <person name="Risdian C."/>
            <person name="Landwehr W."/>
            <person name="Schupp P."/>
            <person name="Wink J."/>
        </authorList>
    </citation>
    <scope>NUCLEOTIDE SEQUENCE [LARGE SCALE GENOMIC DNA]</scope>
    <source>
        <strain evidence="3">ASO4wet</strain>
    </source>
</reference>